<name>Q4SY29_TETNG</name>
<keyword evidence="6" id="KW-0547">Nucleotide-binding</keyword>
<keyword evidence="5" id="KW-0732">Signal</keyword>
<feature type="coiled-coil region" evidence="15">
    <location>
        <begin position="791"/>
        <end position="818"/>
    </location>
</feature>
<dbReference type="PROSITE" id="PS00452">
    <property type="entry name" value="GUANYLATE_CYCLASE_1"/>
    <property type="match status" value="1"/>
</dbReference>
<dbReference type="InterPro" id="IPR028082">
    <property type="entry name" value="Peripla_BP_I"/>
</dbReference>
<evidence type="ECO:0000256" key="2">
    <source>
        <dbReference type="ARBA" id="ARBA00004451"/>
    </source>
</evidence>
<dbReference type="InterPro" id="IPR029787">
    <property type="entry name" value="Nucleotide_cyclase"/>
</dbReference>
<dbReference type="GO" id="GO:0001653">
    <property type="term" value="F:peptide receptor activity"/>
    <property type="evidence" value="ECO:0007669"/>
    <property type="project" value="TreeGrafter"/>
</dbReference>
<dbReference type="EMBL" id="CAAE01012212">
    <property type="protein sequence ID" value="CAF94453.1"/>
    <property type="molecule type" value="Genomic_DNA"/>
</dbReference>
<evidence type="ECO:0000256" key="4">
    <source>
        <dbReference type="ARBA" id="ARBA00022692"/>
    </source>
</evidence>
<dbReference type="InterPro" id="IPR001054">
    <property type="entry name" value="A/G_cyclase"/>
</dbReference>
<gene>
    <name evidence="19" type="ORF">GSTENG00010532001</name>
</gene>
<dbReference type="CDD" id="cd06371">
    <property type="entry name" value="PBP1_sensory_GC_DEF-like"/>
    <property type="match status" value="1"/>
</dbReference>
<protein>
    <recommendedName>
        <fullName evidence="3 14">Guanylate cyclase</fullName>
        <ecNumber evidence="3 14">4.6.1.2</ecNumber>
    </recommendedName>
</protein>
<dbReference type="OrthoDB" id="1890790at2759"/>
<keyword evidence="8 16" id="KW-0472">Membrane</keyword>
<keyword evidence="11" id="KW-0966">Cell projection</keyword>
<dbReference type="InterPro" id="IPR001828">
    <property type="entry name" value="ANF_lig-bd_rcpt"/>
</dbReference>
<dbReference type="PROSITE" id="PS50125">
    <property type="entry name" value="GUANYLATE_CYCLASE_2"/>
    <property type="match status" value="1"/>
</dbReference>
<evidence type="ECO:0000256" key="5">
    <source>
        <dbReference type="ARBA" id="ARBA00022729"/>
    </source>
</evidence>
<reference evidence="19" key="1">
    <citation type="journal article" date="2004" name="Nature">
        <title>Genome duplication in the teleost fish Tetraodon nigroviridis reveals the early vertebrate proto-karyotype.</title>
        <authorList>
            <person name="Jaillon O."/>
            <person name="Aury J.-M."/>
            <person name="Brunet F."/>
            <person name="Petit J.-L."/>
            <person name="Stange-Thomann N."/>
            <person name="Mauceli E."/>
            <person name="Bouneau L."/>
            <person name="Fischer C."/>
            <person name="Ozouf-Costaz C."/>
            <person name="Bernot A."/>
            <person name="Nicaud S."/>
            <person name="Jaffe D."/>
            <person name="Fisher S."/>
            <person name="Lutfalla G."/>
            <person name="Dossat C."/>
            <person name="Segurens B."/>
            <person name="Dasilva C."/>
            <person name="Salanoubat M."/>
            <person name="Levy M."/>
            <person name="Boudet N."/>
            <person name="Castellano S."/>
            <person name="Anthouard V."/>
            <person name="Jubin C."/>
            <person name="Castelli V."/>
            <person name="Katinka M."/>
            <person name="Vacherie B."/>
            <person name="Biemont C."/>
            <person name="Skalli Z."/>
            <person name="Cattolico L."/>
            <person name="Poulain J."/>
            <person name="De Berardinis V."/>
            <person name="Cruaud C."/>
            <person name="Duprat S."/>
            <person name="Brottier P."/>
            <person name="Coutanceau J.-P."/>
            <person name="Gouzy J."/>
            <person name="Parra G."/>
            <person name="Lardier G."/>
            <person name="Chapple C."/>
            <person name="McKernan K.J."/>
            <person name="McEwan P."/>
            <person name="Bosak S."/>
            <person name="Kellis M."/>
            <person name="Volff J.-N."/>
            <person name="Guigo R."/>
            <person name="Zody M.C."/>
            <person name="Mesirov J."/>
            <person name="Lindblad-Toh K."/>
            <person name="Birren B."/>
            <person name="Nusbaum C."/>
            <person name="Kahn D."/>
            <person name="Robinson-Rechavi M."/>
            <person name="Laudet V."/>
            <person name="Schachter V."/>
            <person name="Quetier F."/>
            <person name="Saurin W."/>
            <person name="Scarpelli C."/>
            <person name="Wincker P."/>
            <person name="Lander E.S."/>
            <person name="Weissenbach J."/>
            <person name="Roest Crollius H."/>
        </authorList>
    </citation>
    <scope>NUCLEOTIDE SEQUENCE [LARGE SCALE GENOMIC DNA]</scope>
</reference>
<dbReference type="EC" id="4.6.1.2" evidence="3 14"/>
<evidence type="ECO:0000313" key="19">
    <source>
        <dbReference type="EMBL" id="CAF94453.1"/>
    </source>
</evidence>
<dbReference type="Pfam" id="PF07701">
    <property type="entry name" value="HNOBA"/>
    <property type="match status" value="1"/>
</dbReference>
<evidence type="ECO:0000256" key="8">
    <source>
        <dbReference type="ARBA" id="ARBA00023136"/>
    </source>
</evidence>
<feature type="domain" description="Protein kinase" evidence="17">
    <location>
        <begin position="512"/>
        <end position="782"/>
    </location>
</feature>
<dbReference type="Pfam" id="PF07714">
    <property type="entry name" value="PK_Tyr_Ser-Thr"/>
    <property type="match status" value="1"/>
</dbReference>
<dbReference type="GO" id="GO:0005886">
    <property type="term" value="C:plasma membrane"/>
    <property type="evidence" value="ECO:0007669"/>
    <property type="project" value="TreeGrafter"/>
</dbReference>
<dbReference type="PANTHER" id="PTHR11920">
    <property type="entry name" value="GUANYLYL CYCLASE"/>
    <property type="match status" value="1"/>
</dbReference>
<dbReference type="KEGG" id="tng:GSTEN00010532G001"/>
<dbReference type="InterPro" id="IPR050401">
    <property type="entry name" value="Cyclic_nucleotide_synthase"/>
</dbReference>
<dbReference type="GO" id="GO:0035556">
    <property type="term" value="P:intracellular signal transduction"/>
    <property type="evidence" value="ECO:0007669"/>
    <property type="project" value="InterPro"/>
</dbReference>
<evidence type="ECO:0000256" key="15">
    <source>
        <dbReference type="SAM" id="Coils"/>
    </source>
</evidence>
<dbReference type="PRINTS" id="PR00109">
    <property type="entry name" value="TYRKINASE"/>
</dbReference>
<comment type="catalytic activity">
    <reaction evidence="1 14">
        <text>GTP = 3',5'-cyclic GMP + diphosphate</text>
        <dbReference type="Rhea" id="RHEA:13665"/>
        <dbReference type="ChEBI" id="CHEBI:33019"/>
        <dbReference type="ChEBI" id="CHEBI:37565"/>
        <dbReference type="ChEBI" id="CHEBI:57746"/>
        <dbReference type="EC" id="4.6.1.2"/>
    </reaction>
</comment>
<dbReference type="InterPro" id="IPR018297">
    <property type="entry name" value="A/G_cyclase_CS"/>
</dbReference>
<dbReference type="CDD" id="cd14043">
    <property type="entry name" value="PK_GC-2D"/>
    <property type="match status" value="1"/>
</dbReference>
<dbReference type="Gene3D" id="3.30.70.1230">
    <property type="entry name" value="Nucleotide cyclase"/>
    <property type="match status" value="1"/>
</dbReference>
<evidence type="ECO:0000259" key="17">
    <source>
        <dbReference type="PROSITE" id="PS50011"/>
    </source>
</evidence>
<evidence type="ECO:0000256" key="14">
    <source>
        <dbReference type="RuleBase" id="RU003431"/>
    </source>
</evidence>
<keyword evidence="12 14" id="KW-0141">cGMP biosynthesis</keyword>
<keyword evidence="4 16" id="KW-0812">Transmembrane</keyword>
<dbReference type="SUPFAM" id="SSF55073">
    <property type="entry name" value="Nucleotide cyclase"/>
    <property type="match status" value="1"/>
</dbReference>
<dbReference type="PROSITE" id="PS50011">
    <property type="entry name" value="PROTEIN_KINASE_DOM"/>
    <property type="match status" value="1"/>
</dbReference>
<feature type="transmembrane region" description="Helical" evidence="16">
    <location>
        <begin position="441"/>
        <end position="465"/>
    </location>
</feature>
<comment type="caution">
    <text evidence="19">The sequence shown here is derived from an EMBL/GenBank/DDBJ whole genome shotgun (WGS) entry which is preliminary data.</text>
</comment>
<dbReference type="PANTHER" id="PTHR11920:SF477">
    <property type="entry name" value="GUANYLATE CYCLASE D"/>
    <property type="match status" value="1"/>
</dbReference>
<evidence type="ECO:0000256" key="10">
    <source>
        <dbReference type="ARBA" id="ARBA00023239"/>
    </source>
</evidence>
<evidence type="ECO:0000256" key="3">
    <source>
        <dbReference type="ARBA" id="ARBA00012202"/>
    </source>
</evidence>
<evidence type="ECO:0000256" key="7">
    <source>
        <dbReference type="ARBA" id="ARBA00022989"/>
    </source>
</evidence>
<dbReference type="GO" id="GO:0004383">
    <property type="term" value="F:guanylate cyclase activity"/>
    <property type="evidence" value="ECO:0007669"/>
    <property type="project" value="UniProtKB-EC"/>
</dbReference>
<evidence type="ECO:0000256" key="13">
    <source>
        <dbReference type="RuleBase" id="RU000405"/>
    </source>
</evidence>
<dbReference type="InterPro" id="IPR011009">
    <property type="entry name" value="Kinase-like_dom_sf"/>
</dbReference>
<accession>Q4SY29</accession>
<dbReference type="AlphaFoldDB" id="Q4SY29"/>
<dbReference type="CDD" id="cd07302">
    <property type="entry name" value="CHD"/>
    <property type="match status" value="1"/>
</dbReference>
<keyword evidence="10 13" id="KW-0456">Lyase</keyword>
<dbReference type="GO" id="GO:0005524">
    <property type="term" value="F:ATP binding"/>
    <property type="evidence" value="ECO:0007669"/>
    <property type="project" value="InterPro"/>
</dbReference>
<dbReference type="GO" id="GO:0007168">
    <property type="term" value="P:receptor guanylyl cyclase signaling pathway"/>
    <property type="evidence" value="ECO:0007669"/>
    <property type="project" value="TreeGrafter"/>
</dbReference>
<evidence type="ECO:0000256" key="1">
    <source>
        <dbReference type="ARBA" id="ARBA00001436"/>
    </source>
</evidence>
<evidence type="ECO:0000256" key="16">
    <source>
        <dbReference type="SAM" id="Phobius"/>
    </source>
</evidence>
<evidence type="ECO:0000256" key="9">
    <source>
        <dbReference type="ARBA" id="ARBA00023157"/>
    </source>
</evidence>
<dbReference type="Pfam" id="PF01094">
    <property type="entry name" value="ANF_receptor"/>
    <property type="match status" value="1"/>
</dbReference>
<dbReference type="SUPFAM" id="SSF56112">
    <property type="entry name" value="Protein kinase-like (PK-like)"/>
    <property type="match status" value="1"/>
</dbReference>
<evidence type="ECO:0000256" key="6">
    <source>
        <dbReference type="ARBA" id="ARBA00022741"/>
    </source>
</evidence>
<comment type="similarity">
    <text evidence="13">Belongs to the adenylyl cyclase class-4/guanylyl cyclase family.</text>
</comment>
<proteinExistence type="inferred from homology"/>
<dbReference type="Gene3D" id="3.40.50.2300">
    <property type="match status" value="2"/>
</dbReference>
<evidence type="ECO:0000256" key="11">
    <source>
        <dbReference type="ARBA" id="ARBA00023273"/>
    </source>
</evidence>
<dbReference type="GO" id="GO:0004672">
    <property type="term" value="F:protein kinase activity"/>
    <property type="evidence" value="ECO:0007669"/>
    <property type="project" value="InterPro"/>
</dbReference>
<keyword evidence="15" id="KW-0175">Coiled coil</keyword>
<dbReference type="Gene3D" id="6.10.250.780">
    <property type="match status" value="1"/>
</dbReference>
<sequence length="1103" mass="123745">MALPFYNLLLWVLLGAFTFPCCVRCLIFKVGVLGPWNCDPVYHRAFPAAAAKLAGSRMNRDPSLDLGLEMEFVTLQEPCETSKALNAFIYYEGMVDAFVGPINPGYCAAASLLSKNWDKALFSITCVNYELEHTVGFPTFARTLPISVDVLFNVLKHFRWANVAVVSSNEDIWRDTAGRVSTALRDRGLPVSLVTSMGMNKTEVESSLRNIQNAGGVRVIIMCMHSVLVGGEQQATFLLKAKEMGLTGGQYVFVPYDTLHYSVPYNNVSHKPLQSNSQLREAYDAVLTITVASEPLSFNEAFAAAKENQEVTLDVRPEQVHPLFGTIYNSIYILARSIHNTRKGGMSLSGSNLAYFTKNIDFTGFNQNVKVDSQGQIRSSYVVLDTDSTGSHLYRTYTVDLVSQRLRFAGRSINFPGGSPPSSDSICWFDKNIICTGGVEITYIVVIFAVLFALAIGGLIISLFIRRRLQQIQLVKGPNRILLTLEDLTFINPQLSKKKITLEDLSESKSGLEEKSADHSHSVNSIQTASHETTNVAVYEGDWVWLKKFQEGHFKEVKQSTTKILTKMKDLRNENVNPFLGFFSDCSMFAVVTEHCSRGSLQDLLRNEDVKLDWMFKSSLLLDLIKGMKYLHHRDFAHGRLKSRNCVVDGRFVLKITDYGFNELLECQKAPLEEPPPEELFWTAPEFLRDITSTRKGTSKGDVYSFSIILQEVVVRGPPYCMLGLPANEIIRKVKKPPPMCRPTVAPDQAPLECIQLMKQCWSELPERRPTFDEIFDRFKLINKGKKTNIIDSMLRMLEQYSSNLEDLIRERTEELEVEKQRTEKLLSEMLPPSVAEALKTGGTVEPEYFDQVTIYFSDIVGFTTISSLSDPIEVVDLLNDLYSLFDAVLSSHDVYKVETIGDAYMVASGLPKRNGNKHAAEIANMSLNILSSVGTFHMRHMPDVPVRIRIGIHSGACVAGVVGLTMPRYCLFGDTVNTASRMESTGLRRFSSNFSTTVPCCSQFCCVFPTCSSLLAYRIHVNMSTVNILHSLNEGYKIQVRGKTELKGKGIEETYWLVGKTDFAKPLPKPPDIKPGVNWQEMVTEEIKTLFRKANRQVDKKL</sequence>
<dbReference type="InterPro" id="IPR001245">
    <property type="entry name" value="Ser-Thr/Tyr_kinase_cat_dom"/>
</dbReference>
<comment type="subcellular location">
    <subcellularLocation>
        <location evidence="2">Photoreceptor outer segment membrane</location>
        <topology evidence="2">Single-pass type I membrane protein</topology>
    </subcellularLocation>
</comment>
<evidence type="ECO:0000256" key="12">
    <source>
        <dbReference type="ARBA" id="ARBA00023293"/>
    </source>
</evidence>
<keyword evidence="7 16" id="KW-1133">Transmembrane helix</keyword>
<dbReference type="Gene3D" id="1.10.510.10">
    <property type="entry name" value="Transferase(Phosphotransferase) domain 1"/>
    <property type="match status" value="1"/>
</dbReference>
<dbReference type="SMART" id="SM00044">
    <property type="entry name" value="CYCc"/>
    <property type="match status" value="1"/>
</dbReference>
<dbReference type="Pfam" id="PF00211">
    <property type="entry name" value="Guanylate_cyc"/>
    <property type="match status" value="1"/>
</dbReference>
<dbReference type="FunFam" id="3.30.70.1230:FF:000013">
    <property type="entry name" value="Guanylate cyclase"/>
    <property type="match status" value="1"/>
</dbReference>
<dbReference type="InterPro" id="IPR000719">
    <property type="entry name" value="Prot_kinase_dom"/>
</dbReference>
<dbReference type="GO" id="GO:0004016">
    <property type="term" value="F:adenylate cyclase activity"/>
    <property type="evidence" value="ECO:0007669"/>
    <property type="project" value="TreeGrafter"/>
</dbReference>
<feature type="domain" description="Guanylate cyclase" evidence="18">
    <location>
        <begin position="854"/>
        <end position="984"/>
    </location>
</feature>
<organism evidence="19">
    <name type="scientific">Tetraodon nigroviridis</name>
    <name type="common">Spotted green pufferfish</name>
    <name type="synonym">Chelonodon nigroviridis</name>
    <dbReference type="NCBI Taxonomy" id="99883"/>
    <lineage>
        <taxon>Eukaryota</taxon>
        <taxon>Metazoa</taxon>
        <taxon>Chordata</taxon>
        <taxon>Craniata</taxon>
        <taxon>Vertebrata</taxon>
        <taxon>Euteleostomi</taxon>
        <taxon>Actinopterygii</taxon>
        <taxon>Neopterygii</taxon>
        <taxon>Teleostei</taxon>
        <taxon>Neoteleostei</taxon>
        <taxon>Acanthomorphata</taxon>
        <taxon>Eupercaria</taxon>
        <taxon>Tetraodontiformes</taxon>
        <taxon>Tetradontoidea</taxon>
        <taxon>Tetraodontidae</taxon>
        <taxon>Tetraodon</taxon>
    </lineage>
</organism>
<dbReference type="InterPro" id="IPR011645">
    <property type="entry name" value="HNOB_dom_associated"/>
</dbReference>
<dbReference type="FunFam" id="1.10.510.10:FF:000404">
    <property type="entry name" value="Guanylate cyclase"/>
    <property type="match status" value="1"/>
</dbReference>
<dbReference type="FunFam" id="3.40.50.2300:FF:000114">
    <property type="entry name" value="Guanylate cyclase"/>
    <property type="match status" value="1"/>
</dbReference>
<reference evidence="19" key="2">
    <citation type="submission" date="2004-02" db="EMBL/GenBank/DDBJ databases">
        <authorList>
            <consortium name="Genoscope"/>
            <consortium name="Whitehead Institute Centre for Genome Research"/>
        </authorList>
    </citation>
    <scope>NUCLEOTIDE SEQUENCE</scope>
</reference>
<dbReference type="SUPFAM" id="SSF53822">
    <property type="entry name" value="Periplasmic binding protein-like I"/>
    <property type="match status" value="1"/>
</dbReference>
<evidence type="ECO:0000259" key="18">
    <source>
        <dbReference type="PROSITE" id="PS50125"/>
    </source>
</evidence>
<keyword evidence="9" id="KW-1015">Disulfide bond</keyword>